<dbReference type="Proteomes" id="UP000569951">
    <property type="component" value="Unassembled WGS sequence"/>
</dbReference>
<dbReference type="PROSITE" id="PS50110">
    <property type="entry name" value="RESPONSE_REGULATORY"/>
    <property type="match status" value="1"/>
</dbReference>
<evidence type="ECO:0000256" key="1">
    <source>
        <dbReference type="PROSITE-ProRule" id="PRU00169"/>
    </source>
</evidence>
<comment type="caution">
    <text evidence="3">The sequence shown here is derived from an EMBL/GenBank/DDBJ whole genome shotgun (WGS) entry which is preliminary data.</text>
</comment>
<reference evidence="3 4" key="1">
    <citation type="submission" date="2020-08" db="EMBL/GenBank/DDBJ databases">
        <title>Genomic Encyclopedia of Type Strains, Phase IV (KMG-IV): sequencing the most valuable type-strain genomes for metagenomic binning, comparative biology and taxonomic classification.</title>
        <authorList>
            <person name="Goeker M."/>
        </authorList>
    </citation>
    <scope>NUCLEOTIDE SEQUENCE [LARGE SCALE GENOMIC DNA]</scope>
    <source>
        <strain evidence="3 4">DSM 21458</strain>
    </source>
</reference>
<dbReference type="CDD" id="cd17557">
    <property type="entry name" value="REC_Rcp-like"/>
    <property type="match status" value="1"/>
</dbReference>
<keyword evidence="1" id="KW-0597">Phosphoprotein</keyword>
<protein>
    <submittedName>
        <fullName evidence="3">Two-component system response regulator</fullName>
    </submittedName>
</protein>
<dbReference type="PANTHER" id="PTHR44520:SF2">
    <property type="entry name" value="RESPONSE REGULATOR RCP1"/>
    <property type="match status" value="1"/>
</dbReference>
<dbReference type="RefSeq" id="WP_183988133.1">
    <property type="nucleotide sequence ID" value="NZ_JACHHG010000011.1"/>
</dbReference>
<dbReference type="AlphaFoldDB" id="A0A841I2T8"/>
<gene>
    <name evidence="3" type="ORF">HNR42_002817</name>
</gene>
<dbReference type="EMBL" id="JACHHG010000011">
    <property type="protein sequence ID" value="MBB6099376.1"/>
    <property type="molecule type" value="Genomic_DNA"/>
</dbReference>
<evidence type="ECO:0000313" key="3">
    <source>
        <dbReference type="EMBL" id="MBB6099376.1"/>
    </source>
</evidence>
<feature type="modified residue" description="4-aspartylphosphate" evidence="1">
    <location>
        <position position="63"/>
    </location>
</feature>
<dbReference type="Gene3D" id="3.40.50.2300">
    <property type="match status" value="1"/>
</dbReference>
<dbReference type="InterPro" id="IPR011006">
    <property type="entry name" value="CheY-like_superfamily"/>
</dbReference>
<dbReference type="InterPro" id="IPR001789">
    <property type="entry name" value="Sig_transdc_resp-reg_receiver"/>
</dbReference>
<dbReference type="GO" id="GO:0000160">
    <property type="term" value="P:phosphorelay signal transduction system"/>
    <property type="evidence" value="ECO:0007669"/>
    <property type="project" value="InterPro"/>
</dbReference>
<dbReference type="InterPro" id="IPR052893">
    <property type="entry name" value="TCS_response_regulator"/>
</dbReference>
<name>A0A841I2T8_9DEIO</name>
<proteinExistence type="predicted"/>
<dbReference type="SMART" id="SM00448">
    <property type="entry name" value="REC"/>
    <property type="match status" value="1"/>
</dbReference>
<dbReference type="SUPFAM" id="SSF52172">
    <property type="entry name" value="CheY-like"/>
    <property type="match status" value="1"/>
</dbReference>
<dbReference type="PANTHER" id="PTHR44520">
    <property type="entry name" value="RESPONSE REGULATOR RCP1-RELATED"/>
    <property type="match status" value="1"/>
</dbReference>
<evidence type="ECO:0000259" key="2">
    <source>
        <dbReference type="PROSITE" id="PS50110"/>
    </source>
</evidence>
<dbReference type="Pfam" id="PF00072">
    <property type="entry name" value="Response_reg"/>
    <property type="match status" value="1"/>
</dbReference>
<keyword evidence="4" id="KW-1185">Reference proteome</keyword>
<accession>A0A841I2T8</accession>
<organism evidence="3 4">
    <name type="scientific">Deinobacterium chartae</name>
    <dbReference type="NCBI Taxonomy" id="521158"/>
    <lineage>
        <taxon>Bacteria</taxon>
        <taxon>Thermotogati</taxon>
        <taxon>Deinococcota</taxon>
        <taxon>Deinococci</taxon>
        <taxon>Deinococcales</taxon>
        <taxon>Deinococcaceae</taxon>
        <taxon>Deinobacterium</taxon>
    </lineage>
</organism>
<evidence type="ECO:0000313" key="4">
    <source>
        <dbReference type="Proteomes" id="UP000569951"/>
    </source>
</evidence>
<feature type="domain" description="Response regulatory" evidence="2">
    <location>
        <begin position="5"/>
        <end position="130"/>
    </location>
</feature>
<sequence length="147" mass="16276">MKPIHVLLAEDNETDVILTREAFASSKLSINLDVVKDGVDLLAFLRREGVHAQAPRPDLILLDLNMPRLSGFEVLEVIKASPDFRRIPVVILTSSAADQDILQSYDLHASCYITKPVDFGSFLKIVASLQDFWFTVVRLPSAEAPAS</sequence>